<sequence>MVARYIRIRYAIRQIDGVDELVPCAATHKKLVALHAELEKLDTVCMALQHERTTVADVRLLFDSVVADYPVMGEYLRPNAKIVHSPLFESALVKIGNGDTLSTAEARAIKCFQAASDCEDKGEGAKRPPSRRRSRARSNVRYRALAKLVPPTSNTVERLFSSCKLITTPHRSCMLPANFVTIAFLRVNREMWNAASLIEQGE</sequence>
<dbReference type="EMBL" id="ANIZ01001795">
    <property type="protein sequence ID" value="ETI44701.1"/>
    <property type="molecule type" value="Genomic_DNA"/>
</dbReference>
<keyword evidence="2" id="KW-1185">Reference proteome</keyword>
<reference evidence="1 2" key="1">
    <citation type="submission" date="2013-11" db="EMBL/GenBank/DDBJ databases">
        <title>The Genome Sequence of Phytophthora parasitica P1569.</title>
        <authorList>
            <consortium name="The Broad Institute Genomics Platform"/>
            <person name="Russ C."/>
            <person name="Tyler B."/>
            <person name="Panabieres F."/>
            <person name="Shan W."/>
            <person name="Tripathy S."/>
            <person name="Grunwald N."/>
            <person name="Machado M."/>
            <person name="Johnson C.S."/>
            <person name="Arredondo F."/>
            <person name="Hong C."/>
            <person name="Coffey M."/>
            <person name="Young S.K."/>
            <person name="Zeng Q."/>
            <person name="Gargeya S."/>
            <person name="Fitzgerald M."/>
            <person name="Abouelleil A."/>
            <person name="Alvarado L."/>
            <person name="Chapman S.B."/>
            <person name="Gainer-Dewar J."/>
            <person name="Goldberg J."/>
            <person name="Griggs A."/>
            <person name="Gujja S."/>
            <person name="Hansen M."/>
            <person name="Howarth C."/>
            <person name="Imamovic A."/>
            <person name="Ireland A."/>
            <person name="Larimer J."/>
            <person name="McCowan C."/>
            <person name="Murphy C."/>
            <person name="Pearson M."/>
            <person name="Poon T.W."/>
            <person name="Priest M."/>
            <person name="Roberts A."/>
            <person name="Saif S."/>
            <person name="Shea T."/>
            <person name="Sykes S."/>
            <person name="Wortman J."/>
            <person name="Nusbaum C."/>
            <person name="Birren B."/>
        </authorList>
    </citation>
    <scope>NUCLEOTIDE SEQUENCE [LARGE SCALE GENOMIC DNA]</scope>
    <source>
        <strain evidence="1 2">P1569</strain>
    </source>
</reference>
<name>V9F0T1_PHYNI</name>
<evidence type="ECO:0000313" key="1">
    <source>
        <dbReference type="EMBL" id="ETI44701.1"/>
    </source>
</evidence>
<dbReference type="PANTHER" id="PTHR40866">
    <property type="entry name" value="BED-TYPE DOMAIN-CONTAINING PROTEIN"/>
    <property type="match status" value="1"/>
</dbReference>
<dbReference type="Proteomes" id="UP000018721">
    <property type="component" value="Unassembled WGS sequence"/>
</dbReference>
<dbReference type="AlphaFoldDB" id="V9F0T1"/>
<comment type="caution">
    <text evidence="1">The sequence shown here is derived from an EMBL/GenBank/DDBJ whole genome shotgun (WGS) entry which is preliminary data.</text>
</comment>
<gene>
    <name evidence="1" type="ORF">F443_10618</name>
</gene>
<evidence type="ECO:0000313" key="2">
    <source>
        <dbReference type="Proteomes" id="UP000018721"/>
    </source>
</evidence>
<organism evidence="1 2">
    <name type="scientific">Phytophthora nicotianae P1569</name>
    <dbReference type="NCBI Taxonomy" id="1317065"/>
    <lineage>
        <taxon>Eukaryota</taxon>
        <taxon>Sar</taxon>
        <taxon>Stramenopiles</taxon>
        <taxon>Oomycota</taxon>
        <taxon>Peronosporomycetes</taxon>
        <taxon>Peronosporales</taxon>
        <taxon>Peronosporaceae</taxon>
        <taxon>Phytophthora</taxon>
    </lineage>
</organism>
<protein>
    <recommendedName>
        <fullName evidence="3">HAT C-terminal dimerisation domain-containing protein</fullName>
    </recommendedName>
</protein>
<dbReference type="HOGENOM" id="CLU_037484_2_1_1"/>
<accession>V9F0T1</accession>
<proteinExistence type="predicted"/>
<evidence type="ECO:0008006" key="3">
    <source>
        <dbReference type="Google" id="ProtNLM"/>
    </source>
</evidence>
<dbReference type="PANTHER" id="PTHR40866:SF1">
    <property type="entry name" value="BED-TYPE DOMAIN-CONTAINING PROTEIN"/>
    <property type="match status" value="1"/>
</dbReference>